<accession>A0AAD7GNA3</accession>
<protein>
    <submittedName>
        <fullName evidence="2">Uncharacterized protein</fullName>
    </submittedName>
</protein>
<reference evidence="2" key="1">
    <citation type="submission" date="2023-03" db="EMBL/GenBank/DDBJ databases">
        <title>Massive genome expansion in bonnet fungi (Mycena s.s.) driven by repeated elements and novel gene families across ecological guilds.</title>
        <authorList>
            <consortium name="Lawrence Berkeley National Laboratory"/>
            <person name="Harder C.B."/>
            <person name="Miyauchi S."/>
            <person name="Viragh M."/>
            <person name="Kuo A."/>
            <person name="Thoen E."/>
            <person name="Andreopoulos B."/>
            <person name="Lu D."/>
            <person name="Skrede I."/>
            <person name="Drula E."/>
            <person name="Henrissat B."/>
            <person name="Morin E."/>
            <person name="Kohler A."/>
            <person name="Barry K."/>
            <person name="LaButti K."/>
            <person name="Morin E."/>
            <person name="Salamov A."/>
            <person name="Lipzen A."/>
            <person name="Mereny Z."/>
            <person name="Hegedus B."/>
            <person name="Baldrian P."/>
            <person name="Stursova M."/>
            <person name="Weitz H."/>
            <person name="Taylor A."/>
            <person name="Grigoriev I.V."/>
            <person name="Nagy L.G."/>
            <person name="Martin F."/>
            <person name="Kauserud H."/>
        </authorList>
    </citation>
    <scope>NUCLEOTIDE SEQUENCE</scope>
    <source>
        <strain evidence="2">CBHHK182m</strain>
    </source>
</reference>
<name>A0AAD7GNA3_9AGAR</name>
<sequence length="238" mass="26321">MGKLKPSREEVLDRRAESAWKYRQRHKEEVNAKARLRMQKCVRYRKDALCLLTHLRRRAELKSAPIIPTLNAKADEKGVKAHQGRAPPPAANKALKAKPQKPAETTKVPPPLAPTSKPKAPKTSYRSTVTSSVAVSPPSSSFGVPAPTKPIAKPRPRVPGSPSPKSLAAIAADSSSDKDDDEDEFSDASSREDRWTREQQQGGRLPGLSFAVLQTARPGYVPERGQQPFIRDGVRYWY</sequence>
<gene>
    <name evidence="2" type="ORF">B0H16DRAFT_1748214</name>
</gene>
<feature type="region of interest" description="Disordered" evidence="1">
    <location>
        <begin position="75"/>
        <end position="209"/>
    </location>
</feature>
<evidence type="ECO:0000256" key="1">
    <source>
        <dbReference type="SAM" id="MobiDB-lite"/>
    </source>
</evidence>
<evidence type="ECO:0000313" key="2">
    <source>
        <dbReference type="EMBL" id="KAJ7702598.1"/>
    </source>
</evidence>
<dbReference type="AlphaFoldDB" id="A0AAD7GNA3"/>
<organism evidence="2 3">
    <name type="scientific">Mycena metata</name>
    <dbReference type="NCBI Taxonomy" id="1033252"/>
    <lineage>
        <taxon>Eukaryota</taxon>
        <taxon>Fungi</taxon>
        <taxon>Dikarya</taxon>
        <taxon>Basidiomycota</taxon>
        <taxon>Agaricomycotina</taxon>
        <taxon>Agaricomycetes</taxon>
        <taxon>Agaricomycetidae</taxon>
        <taxon>Agaricales</taxon>
        <taxon>Marasmiineae</taxon>
        <taxon>Mycenaceae</taxon>
        <taxon>Mycena</taxon>
    </lineage>
</organism>
<dbReference type="EMBL" id="JARKIB010000513">
    <property type="protein sequence ID" value="KAJ7702598.1"/>
    <property type="molecule type" value="Genomic_DNA"/>
</dbReference>
<feature type="compositionally biased region" description="Low complexity" evidence="1">
    <location>
        <begin position="127"/>
        <end position="146"/>
    </location>
</feature>
<evidence type="ECO:0000313" key="3">
    <source>
        <dbReference type="Proteomes" id="UP001215598"/>
    </source>
</evidence>
<proteinExistence type="predicted"/>
<keyword evidence="3" id="KW-1185">Reference proteome</keyword>
<dbReference type="Proteomes" id="UP001215598">
    <property type="component" value="Unassembled WGS sequence"/>
</dbReference>
<comment type="caution">
    <text evidence="2">The sequence shown here is derived from an EMBL/GenBank/DDBJ whole genome shotgun (WGS) entry which is preliminary data.</text>
</comment>